<sequence length="959" mass="106077">MEPDDHSLKPGKLLANDCNALHQAMGQYQSHTVNQTENTPDTSNSSQELEDDISAPEARVAKYLEEKQKEQPVRKDGPLQLLDLPLDNLKDILKEVTHTNDLANLALVNSALHGIVTPLIYSRFDIVWPDTNSSAEPRAGVDALTYGLATLVMREDLFENAIHPSHGPIEPCQSYSCIHCGSMNYLSKESKPLPKGTRTRRGNYYSQFTKKFSLGNGPADWVQEYLVTKESGKMLGTLVALSVARMPNLETFIWDMPTGILRDIWIALASLGDYKPSRLEKLWVRLHDNKAALQEAGLASPTTTHHPAPTQAAPGPTTPSLPTQSAFRSDAEIFGVSRVMWSSHHVEKPNFSILPSLKSLTVLDMDEVDYLVQLSVLLGRSIGTLRELRLGMASTLHMSGYTRDAKEIHHLFSGGVFSLLMSKIYDHVLALEVAQTDVLLKRDVKHTKPLPSASTLITPLSALNVDPTEPRELYTNALDGSNQEGPEASPDRPSARESELDENTIDPALFNTNVLTDQESLFQLEQATSQGKLPEAQSEPDSTVVGHPAPGCASVTAVTSSTAPPQSQDSREDPAGALRVRNIIDPIVKLGLEILEIERVTLQSQVLQRAIDFTVLTSLTLLNCGDSTSLWEELKRNYGPRKSLILSTHTRTPSVPKGQPRLRRKPSSESLSGAVEYQLNLKKIHTDSVSKDLISFLKTTLAPNSLEWMFLRENGTSPSTVSIDSIYRGPLRRHRTSLTKVMVDSAYGPATSRARGVAARKWIFNREVLTFVTSGKMNRLRELAMAIEYKDWHFFLQKLPQIPHLRSMYLPYIADHSTSFSPREAAMGAVDVVAIRPDVQLCYLAIKNKCFEILEKKAKPKTPSSPGTTATDETDSDDQSEDHENHDDDDDSEDGGPAPPAPAPAPQDTDSDAGERSPDTDDEEGPSQSSEKKKVKFKLREILFYDDKISIFKARHGRL</sequence>
<feature type="region of interest" description="Disordered" evidence="1">
    <location>
        <begin position="473"/>
        <end position="507"/>
    </location>
</feature>
<feature type="region of interest" description="Disordered" evidence="1">
    <location>
        <begin position="527"/>
        <end position="574"/>
    </location>
</feature>
<feature type="region of interest" description="Disordered" evidence="1">
    <location>
        <begin position="299"/>
        <end position="323"/>
    </location>
</feature>
<name>A0ABR4AGA6_9LECA</name>
<dbReference type="PROSITE" id="PS50181">
    <property type="entry name" value="FBOX"/>
    <property type="match status" value="1"/>
</dbReference>
<feature type="compositionally biased region" description="Polar residues" evidence="1">
    <location>
        <begin position="556"/>
        <end position="568"/>
    </location>
</feature>
<organism evidence="3 4">
    <name type="scientific">Stereocaulon virgatum</name>
    <dbReference type="NCBI Taxonomy" id="373712"/>
    <lineage>
        <taxon>Eukaryota</taxon>
        <taxon>Fungi</taxon>
        <taxon>Dikarya</taxon>
        <taxon>Ascomycota</taxon>
        <taxon>Pezizomycotina</taxon>
        <taxon>Lecanoromycetes</taxon>
        <taxon>OSLEUM clade</taxon>
        <taxon>Lecanoromycetidae</taxon>
        <taxon>Lecanorales</taxon>
        <taxon>Lecanorineae</taxon>
        <taxon>Stereocaulaceae</taxon>
        <taxon>Stereocaulon</taxon>
    </lineage>
</organism>
<evidence type="ECO:0000259" key="2">
    <source>
        <dbReference type="PROSITE" id="PS50181"/>
    </source>
</evidence>
<feature type="compositionally biased region" description="Polar residues" evidence="1">
    <location>
        <begin position="28"/>
        <end position="47"/>
    </location>
</feature>
<comment type="caution">
    <text evidence="3">The sequence shown here is derived from an EMBL/GenBank/DDBJ whole genome shotgun (WGS) entry which is preliminary data.</text>
</comment>
<evidence type="ECO:0000313" key="3">
    <source>
        <dbReference type="EMBL" id="KAL2044857.1"/>
    </source>
</evidence>
<feature type="compositionally biased region" description="Basic and acidic residues" evidence="1">
    <location>
        <begin position="489"/>
        <end position="498"/>
    </location>
</feature>
<reference evidence="3 4" key="1">
    <citation type="submission" date="2024-09" db="EMBL/GenBank/DDBJ databases">
        <title>Rethinking Asexuality: The Enigmatic Case of Functional Sexual Genes in Lepraria (Stereocaulaceae).</title>
        <authorList>
            <person name="Doellman M."/>
            <person name="Sun Y."/>
            <person name="Barcenas-Pena A."/>
            <person name="Lumbsch H.T."/>
            <person name="Grewe F."/>
        </authorList>
    </citation>
    <scope>NUCLEOTIDE SEQUENCE [LARGE SCALE GENOMIC DNA]</scope>
    <source>
        <strain evidence="3 4">Mercado 3170</strain>
    </source>
</reference>
<proteinExistence type="predicted"/>
<feature type="region of interest" description="Disordered" evidence="1">
    <location>
        <begin position="859"/>
        <end position="936"/>
    </location>
</feature>
<gene>
    <name evidence="3" type="ORF">N7G274_002632</name>
</gene>
<feature type="compositionally biased region" description="Acidic residues" evidence="1">
    <location>
        <begin position="872"/>
        <end position="894"/>
    </location>
</feature>
<keyword evidence="4" id="KW-1185">Reference proteome</keyword>
<evidence type="ECO:0000313" key="4">
    <source>
        <dbReference type="Proteomes" id="UP001590950"/>
    </source>
</evidence>
<feature type="domain" description="F-box" evidence="2">
    <location>
        <begin position="78"/>
        <end position="131"/>
    </location>
</feature>
<dbReference type="EMBL" id="JBEFKJ010000008">
    <property type="protein sequence ID" value="KAL2044857.1"/>
    <property type="molecule type" value="Genomic_DNA"/>
</dbReference>
<protein>
    <recommendedName>
        <fullName evidence="2">F-box domain-containing protein</fullName>
    </recommendedName>
</protein>
<accession>A0ABR4AGA6</accession>
<feature type="region of interest" description="Disordered" evidence="1">
    <location>
        <begin position="649"/>
        <end position="671"/>
    </location>
</feature>
<evidence type="ECO:0000256" key="1">
    <source>
        <dbReference type="SAM" id="MobiDB-lite"/>
    </source>
</evidence>
<feature type="region of interest" description="Disordered" evidence="1">
    <location>
        <begin position="28"/>
        <end position="54"/>
    </location>
</feature>
<dbReference type="InterPro" id="IPR001810">
    <property type="entry name" value="F-box_dom"/>
</dbReference>
<feature type="compositionally biased region" description="Low complexity" evidence="1">
    <location>
        <begin position="301"/>
        <end position="315"/>
    </location>
</feature>
<dbReference type="Proteomes" id="UP001590950">
    <property type="component" value="Unassembled WGS sequence"/>
</dbReference>